<dbReference type="InterPro" id="IPR059177">
    <property type="entry name" value="GH29D-like_dom"/>
</dbReference>
<dbReference type="Pfam" id="PF25852">
    <property type="entry name" value="DUF6242_C"/>
    <property type="match status" value="1"/>
</dbReference>
<dbReference type="EMBL" id="MPTB01000047">
    <property type="protein sequence ID" value="OMD41270.1"/>
    <property type="molecule type" value="Genomic_DNA"/>
</dbReference>
<evidence type="ECO:0000256" key="1">
    <source>
        <dbReference type="SAM" id="SignalP"/>
    </source>
</evidence>
<dbReference type="Gene3D" id="2.130.10.10">
    <property type="entry name" value="YVTN repeat-like/Quinoprotein amine dehydrogenase"/>
    <property type="match status" value="1"/>
</dbReference>
<feature type="domain" description="GH29D-like beta-sandwich" evidence="2">
    <location>
        <begin position="673"/>
        <end position="736"/>
    </location>
</feature>
<keyword evidence="1" id="KW-0732">Signal</keyword>
<feature type="domain" description="DUF6242" evidence="3">
    <location>
        <begin position="105"/>
        <end position="219"/>
    </location>
</feature>
<evidence type="ECO:0000259" key="3">
    <source>
        <dbReference type="Pfam" id="PF25852"/>
    </source>
</evidence>
<comment type="caution">
    <text evidence="4">The sequence shown here is derived from an EMBL/GenBank/DDBJ whole genome shotgun (WGS) entry which is preliminary data.</text>
</comment>
<dbReference type="InterPro" id="IPR036278">
    <property type="entry name" value="Sialidase_sf"/>
</dbReference>
<feature type="non-terminal residue" evidence="4">
    <location>
        <position position="745"/>
    </location>
</feature>
<feature type="signal peptide" evidence="1">
    <location>
        <begin position="1"/>
        <end position="31"/>
    </location>
</feature>
<dbReference type="RefSeq" id="WP_076113699.1">
    <property type="nucleotide sequence ID" value="NZ_MPTB01000047.1"/>
</dbReference>
<dbReference type="SUPFAM" id="SSF50939">
    <property type="entry name" value="Sialidases"/>
    <property type="match status" value="1"/>
</dbReference>
<accession>A0ABX3H0H5</accession>
<protein>
    <submittedName>
        <fullName evidence="4">Uncharacterized protein</fullName>
    </submittedName>
</protein>
<proteinExistence type="predicted"/>
<gene>
    <name evidence="4" type="ORF">BSK56_27825</name>
</gene>
<keyword evidence="5" id="KW-1185">Reference proteome</keyword>
<organism evidence="4 5">
    <name type="scientific">Paenibacillus borealis</name>
    <dbReference type="NCBI Taxonomy" id="160799"/>
    <lineage>
        <taxon>Bacteria</taxon>
        <taxon>Bacillati</taxon>
        <taxon>Bacillota</taxon>
        <taxon>Bacilli</taxon>
        <taxon>Bacillales</taxon>
        <taxon>Paenibacillaceae</taxon>
        <taxon>Paenibacillus</taxon>
    </lineage>
</organism>
<name>A0ABX3H0H5_PAEBO</name>
<evidence type="ECO:0000259" key="2">
    <source>
        <dbReference type="Pfam" id="PF13290"/>
    </source>
</evidence>
<evidence type="ECO:0000313" key="4">
    <source>
        <dbReference type="EMBL" id="OMD41270.1"/>
    </source>
</evidence>
<sequence length="745" mass="78802">MMKRGLSYFSVGTMLLGVLTLFLFHPQAVNAANPAPDSFTLKSYDNLPSSAMSDLAYGNNTYIAVGYYGAIIKSADAETWVNVKTKADITYTGVADPSSFTFNGVAYGNGLFVVGGSAGVILTSPDGTTWTQRTSNVSKGIGNVEFLQFIGNSAFYATTEGKYLTSADGITWTSVVPTGLASSDYVTRITAGNNGSRLAIGTGNGKIYSTTNGTTWTVAQPSGPSGPSIGTNMITWMKDRYYISDPLAYIWTSTDLSTFTLLGAPFKQNSSQYNNQMFNGFYDGTKYYMFGYEAPNYGAVYTSTNGTTWTMQPFKNYFVTQSSMFVNGKYFRLGNEGMMVSPNGSDWSYKWGGAFYEVIHDGSQYVAVGKEGGDGAIWTSGDLASWSKAALPSRTGTFTAAAYGNNKYVAIGDVSQTTAALATSTDGSAWTVRSSINDSTSLTDIAFGNGKFVAVGAGSGSVPKIKTSVDGVVWNEPVLPVQSIDALYTVTYDNNQFIALGYGYDSSGNVDQASIWTSTDGDTWVNHSGAYPNHTEAFNNIVYDGSKYVLTGYNSTTYEVFSRTSDDLSAWSAPTLTGTYSFYGASTMMGQKGNNIYMVAIDSNNVPGIYYTGDQGSTWQDAGVDLSDIDINAIYALMELNGGIVISGNSQLVMSASGSLAQVDAPTANPTGAGGAVASGTEITLSSATSGAVIYYTTDGTTPTSSSTLYNGAITLTSAKTIKAIAVKPGMTDSLVLSESYTIMA</sequence>
<dbReference type="InterPro" id="IPR058667">
    <property type="entry name" value="DUF6242_C"/>
</dbReference>
<dbReference type="Pfam" id="PF13290">
    <property type="entry name" value="CHB_HEX_C_1"/>
    <property type="match status" value="1"/>
</dbReference>
<dbReference type="SUPFAM" id="SSF110296">
    <property type="entry name" value="Oligoxyloglucan reducing end-specific cellobiohydrolase"/>
    <property type="match status" value="1"/>
</dbReference>
<feature type="chain" id="PRO_5045500919" evidence="1">
    <location>
        <begin position="32"/>
        <end position="745"/>
    </location>
</feature>
<reference evidence="4 5" key="1">
    <citation type="submission" date="2016-10" db="EMBL/GenBank/DDBJ databases">
        <title>Paenibacillus species isolates.</title>
        <authorList>
            <person name="Beno S.M."/>
        </authorList>
    </citation>
    <scope>NUCLEOTIDE SEQUENCE [LARGE SCALE GENOMIC DNA]</scope>
    <source>
        <strain evidence="4 5">FSL H7-0744</strain>
    </source>
</reference>
<dbReference type="InterPro" id="IPR015943">
    <property type="entry name" value="WD40/YVTN_repeat-like_dom_sf"/>
</dbReference>
<evidence type="ECO:0000313" key="5">
    <source>
        <dbReference type="Proteomes" id="UP000187412"/>
    </source>
</evidence>
<dbReference type="Proteomes" id="UP000187412">
    <property type="component" value="Unassembled WGS sequence"/>
</dbReference>